<proteinExistence type="predicted"/>
<dbReference type="Pfam" id="PF12728">
    <property type="entry name" value="HTH_17"/>
    <property type="match status" value="1"/>
</dbReference>
<keyword evidence="3" id="KW-1185">Reference proteome</keyword>
<feature type="domain" description="Helix-turn-helix" evidence="1">
    <location>
        <begin position="24"/>
        <end position="65"/>
    </location>
</feature>
<evidence type="ECO:0000259" key="1">
    <source>
        <dbReference type="Pfam" id="PF12728"/>
    </source>
</evidence>
<evidence type="ECO:0000313" key="2">
    <source>
        <dbReference type="EMBL" id="TWT37654.1"/>
    </source>
</evidence>
<comment type="caution">
    <text evidence="2">The sequence shown here is derived from an EMBL/GenBank/DDBJ whole genome shotgun (WGS) entry which is preliminary data.</text>
</comment>
<sequence>MRQLAIKTKEVTRCDQPVDPVVGINAACRELGLSERTIRRHVAEGRIRHARVGGSIRIRASELERIKDEGLRVVE</sequence>
<protein>
    <submittedName>
        <fullName evidence="2">Helix-turn-helix domain protein</fullName>
    </submittedName>
</protein>
<dbReference type="InterPro" id="IPR010093">
    <property type="entry name" value="SinI_DNA-bd"/>
</dbReference>
<organism evidence="2 3">
    <name type="scientific">Posidoniimonas corsicana</name>
    <dbReference type="NCBI Taxonomy" id="1938618"/>
    <lineage>
        <taxon>Bacteria</taxon>
        <taxon>Pseudomonadati</taxon>
        <taxon>Planctomycetota</taxon>
        <taxon>Planctomycetia</taxon>
        <taxon>Pirellulales</taxon>
        <taxon>Lacipirellulaceae</taxon>
        <taxon>Posidoniimonas</taxon>
    </lineage>
</organism>
<dbReference type="InterPro" id="IPR041657">
    <property type="entry name" value="HTH_17"/>
</dbReference>
<accession>A0A5C5VG82</accession>
<dbReference type="SUPFAM" id="SSF46955">
    <property type="entry name" value="Putative DNA-binding domain"/>
    <property type="match status" value="1"/>
</dbReference>
<dbReference type="RefSeq" id="WP_146564973.1">
    <property type="nucleotide sequence ID" value="NZ_SIHJ01000001.1"/>
</dbReference>
<name>A0A5C5VG82_9BACT</name>
<dbReference type="AlphaFoldDB" id="A0A5C5VG82"/>
<evidence type="ECO:0000313" key="3">
    <source>
        <dbReference type="Proteomes" id="UP000316714"/>
    </source>
</evidence>
<reference evidence="2 3" key="1">
    <citation type="submission" date="2019-02" db="EMBL/GenBank/DDBJ databases">
        <title>Deep-cultivation of Planctomycetes and their phenomic and genomic characterization uncovers novel biology.</title>
        <authorList>
            <person name="Wiegand S."/>
            <person name="Jogler M."/>
            <person name="Boedeker C."/>
            <person name="Pinto D."/>
            <person name="Vollmers J."/>
            <person name="Rivas-Marin E."/>
            <person name="Kohn T."/>
            <person name="Peeters S.H."/>
            <person name="Heuer A."/>
            <person name="Rast P."/>
            <person name="Oberbeckmann S."/>
            <person name="Bunk B."/>
            <person name="Jeske O."/>
            <person name="Meyerdierks A."/>
            <person name="Storesund J.E."/>
            <person name="Kallscheuer N."/>
            <person name="Luecker S."/>
            <person name="Lage O.M."/>
            <person name="Pohl T."/>
            <person name="Merkel B.J."/>
            <person name="Hornburger P."/>
            <person name="Mueller R.-W."/>
            <person name="Bruemmer F."/>
            <person name="Labrenz M."/>
            <person name="Spormann A.M."/>
            <person name="Op Den Camp H."/>
            <person name="Overmann J."/>
            <person name="Amann R."/>
            <person name="Jetten M.S.M."/>
            <person name="Mascher T."/>
            <person name="Medema M.H."/>
            <person name="Devos D.P."/>
            <person name="Kaster A.-K."/>
            <person name="Ovreas L."/>
            <person name="Rohde M."/>
            <person name="Galperin M.Y."/>
            <person name="Jogler C."/>
        </authorList>
    </citation>
    <scope>NUCLEOTIDE SEQUENCE [LARGE SCALE GENOMIC DNA]</scope>
    <source>
        <strain evidence="2 3">KOR34</strain>
    </source>
</reference>
<dbReference type="Proteomes" id="UP000316714">
    <property type="component" value="Unassembled WGS sequence"/>
</dbReference>
<gene>
    <name evidence="2" type="ORF">KOR34_26120</name>
</gene>
<dbReference type="InterPro" id="IPR009061">
    <property type="entry name" value="DNA-bd_dom_put_sf"/>
</dbReference>
<dbReference type="EMBL" id="SIHJ01000001">
    <property type="protein sequence ID" value="TWT37654.1"/>
    <property type="molecule type" value="Genomic_DNA"/>
</dbReference>
<dbReference type="OrthoDB" id="197041at2"/>
<dbReference type="GO" id="GO:0003677">
    <property type="term" value="F:DNA binding"/>
    <property type="evidence" value="ECO:0007669"/>
    <property type="project" value="InterPro"/>
</dbReference>
<dbReference type="NCBIfam" id="TIGR01764">
    <property type="entry name" value="excise"/>
    <property type="match status" value="1"/>
</dbReference>